<name>A0A432ZFP5_9GAMM</name>
<dbReference type="Proteomes" id="UP000288279">
    <property type="component" value="Unassembled WGS sequence"/>
</dbReference>
<dbReference type="OrthoDB" id="6335802at2"/>
<protein>
    <submittedName>
        <fullName evidence="1">DUF429 domain-containing protein</fullName>
    </submittedName>
</protein>
<dbReference type="AlphaFoldDB" id="A0A432ZFP5"/>
<accession>A0A432ZFP5</accession>
<proteinExistence type="predicted"/>
<sequence>MMSELMTNKCYIGIDVACGRNKPLPICVGVREQGRFVPLPLLDLPFKPPRGRGNLATLVAAENEAYAAEVREYIEQVCQFYALQPAVIALDSPLQPRADTLDFRLAERALLDAGIRCYKTPSASEFSRIIEKGQPLVAAGGPATKVPHPMQLFMLAGFAIAKALRDVAEVIEVFPQATIRTLWPDAPHKSGEGQPLLQLARIAQLSGWPAEDDDREILTRISAGRLHDKVDAYSAAWVASLPESQCEVYGSVADEDAIWVPRVSV</sequence>
<dbReference type="RefSeq" id="WP_126827636.1">
    <property type="nucleotide sequence ID" value="NZ_PIQG01000003.1"/>
</dbReference>
<reference evidence="1 2" key="1">
    <citation type="journal article" date="2011" name="Front. Microbiol.">
        <title>Genomic signatures of strain selection and enhancement in Bacillus atrophaeus var. globigii, a historical biowarfare simulant.</title>
        <authorList>
            <person name="Gibbons H.S."/>
            <person name="Broomall S.M."/>
            <person name="McNew L.A."/>
            <person name="Daligault H."/>
            <person name="Chapman C."/>
            <person name="Bruce D."/>
            <person name="Karavis M."/>
            <person name="Krepps M."/>
            <person name="McGregor P.A."/>
            <person name="Hong C."/>
            <person name="Park K.H."/>
            <person name="Akmal A."/>
            <person name="Feldman A."/>
            <person name="Lin J.S."/>
            <person name="Chang W.E."/>
            <person name="Higgs B.W."/>
            <person name="Demirev P."/>
            <person name="Lindquist J."/>
            <person name="Liem A."/>
            <person name="Fochler E."/>
            <person name="Read T.D."/>
            <person name="Tapia R."/>
            <person name="Johnson S."/>
            <person name="Bishop-Lilly K.A."/>
            <person name="Detter C."/>
            <person name="Han C."/>
            <person name="Sozhamannan S."/>
            <person name="Rosenzweig C.N."/>
            <person name="Skowronski E.W."/>
        </authorList>
    </citation>
    <scope>NUCLEOTIDE SEQUENCE [LARGE SCALE GENOMIC DNA]</scope>
    <source>
        <strain evidence="1 2">PIT1</strain>
    </source>
</reference>
<keyword evidence="2" id="KW-1185">Reference proteome</keyword>
<gene>
    <name evidence="1" type="ORF">CWI83_07335</name>
</gene>
<dbReference type="Pfam" id="PF04250">
    <property type="entry name" value="DUF429"/>
    <property type="match status" value="1"/>
</dbReference>
<evidence type="ECO:0000313" key="2">
    <source>
        <dbReference type="Proteomes" id="UP000288279"/>
    </source>
</evidence>
<comment type="caution">
    <text evidence="1">The sequence shown here is derived from an EMBL/GenBank/DDBJ whole genome shotgun (WGS) entry which is preliminary data.</text>
</comment>
<evidence type="ECO:0000313" key="1">
    <source>
        <dbReference type="EMBL" id="RUO76729.1"/>
    </source>
</evidence>
<dbReference type="EMBL" id="PIQG01000003">
    <property type="protein sequence ID" value="RUO76729.1"/>
    <property type="molecule type" value="Genomic_DNA"/>
</dbReference>
<dbReference type="InterPro" id="IPR007362">
    <property type="entry name" value="DUF429"/>
</dbReference>
<organism evidence="1 2">
    <name type="scientific">Pseudidiomarina taiwanensis</name>
    <dbReference type="NCBI Taxonomy" id="337250"/>
    <lineage>
        <taxon>Bacteria</taxon>
        <taxon>Pseudomonadati</taxon>
        <taxon>Pseudomonadota</taxon>
        <taxon>Gammaproteobacteria</taxon>
        <taxon>Alteromonadales</taxon>
        <taxon>Idiomarinaceae</taxon>
        <taxon>Pseudidiomarina</taxon>
    </lineage>
</organism>